<dbReference type="InterPro" id="IPR013151">
    <property type="entry name" value="Immunoglobulin_dom"/>
</dbReference>
<evidence type="ECO:0000259" key="1">
    <source>
        <dbReference type="PROSITE" id="PS50835"/>
    </source>
</evidence>
<name>A0A7R9M4X0_9ACAR</name>
<dbReference type="PROSITE" id="PS50835">
    <property type="entry name" value="IG_LIKE"/>
    <property type="match status" value="2"/>
</dbReference>
<dbReference type="AlphaFoldDB" id="A0A7R9M4X0"/>
<keyword evidence="3" id="KW-1185">Reference proteome</keyword>
<organism evidence="2">
    <name type="scientific">Oppiella nova</name>
    <dbReference type="NCBI Taxonomy" id="334625"/>
    <lineage>
        <taxon>Eukaryota</taxon>
        <taxon>Metazoa</taxon>
        <taxon>Ecdysozoa</taxon>
        <taxon>Arthropoda</taxon>
        <taxon>Chelicerata</taxon>
        <taxon>Arachnida</taxon>
        <taxon>Acari</taxon>
        <taxon>Acariformes</taxon>
        <taxon>Sarcoptiformes</taxon>
        <taxon>Oribatida</taxon>
        <taxon>Brachypylina</taxon>
        <taxon>Oppioidea</taxon>
        <taxon>Oppiidae</taxon>
        <taxon>Oppiella</taxon>
    </lineage>
</organism>
<feature type="non-terminal residue" evidence="2">
    <location>
        <position position="246"/>
    </location>
</feature>
<accession>A0A7R9M4X0</accession>
<reference evidence="2" key="1">
    <citation type="submission" date="2020-11" db="EMBL/GenBank/DDBJ databases">
        <authorList>
            <person name="Tran Van P."/>
        </authorList>
    </citation>
    <scope>NUCLEOTIDE SEQUENCE</scope>
</reference>
<dbReference type="InterPro" id="IPR003599">
    <property type="entry name" value="Ig_sub"/>
</dbReference>
<dbReference type="EMBL" id="OC921587">
    <property type="protein sequence ID" value="CAD7653528.1"/>
    <property type="molecule type" value="Genomic_DNA"/>
</dbReference>
<dbReference type="Pfam" id="PF00047">
    <property type="entry name" value="ig"/>
    <property type="match status" value="1"/>
</dbReference>
<dbReference type="InterPro" id="IPR007110">
    <property type="entry name" value="Ig-like_dom"/>
</dbReference>
<protein>
    <recommendedName>
        <fullName evidence="1">Ig-like domain-containing protein</fullName>
    </recommendedName>
</protein>
<feature type="domain" description="Ig-like" evidence="1">
    <location>
        <begin position="148"/>
        <end position="237"/>
    </location>
</feature>
<dbReference type="Gene3D" id="2.60.40.10">
    <property type="entry name" value="Immunoglobulins"/>
    <property type="match status" value="1"/>
</dbReference>
<dbReference type="OrthoDB" id="9355041at2759"/>
<evidence type="ECO:0000313" key="3">
    <source>
        <dbReference type="Proteomes" id="UP000728032"/>
    </source>
</evidence>
<dbReference type="Proteomes" id="UP000728032">
    <property type="component" value="Unassembled WGS sequence"/>
</dbReference>
<proteinExistence type="predicted"/>
<dbReference type="EMBL" id="CAJPVJ010006762">
    <property type="protein sequence ID" value="CAG2170715.1"/>
    <property type="molecule type" value="Genomic_DNA"/>
</dbReference>
<feature type="domain" description="Ig-like" evidence="1">
    <location>
        <begin position="40"/>
        <end position="123"/>
    </location>
</feature>
<evidence type="ECO:0000313" key="2">
    <source>
        <dbReference type="EMBL" id="CAD7653528.1"/>
    </source>
</evidence>
<gene>
    <name evidence="2" type="ORF">ONB1V03_LOCUS10181</name>
</gene>
<dbReference type="InterPro" id="IPR013783">
    <property type="entry name" value="Ig-like_fold"/>
</dbReference>
<dbReference type="SUPFAM" id="SSF48726">
    <property type="entry name" value="Immunoglobulin"/>
    <property type="match status" value="1"/>
</dbReference>
<dbReference type="SMART" id="SM00409">
    <property type="entry name" value="IG"/>
    <property type="match status" value="2"/>
</dbReference>
<sequence>MKFRSIVSFSHNSRTNAIFCLIFMIISSLQSLVWSVRIHPQEKVKAIWNRQILFVICLKDPNQNEGVLNWYHVGRYEPIDDNSEAPVYQQHGADSAKLFLVNVPKRYSGFYECRQTKNSKVISSDKFELKVYNSIETEGNKDSYVGTEGDAFTMLCFSKFDSDRDATEAQVSWIHNNIRIVDDDKHFTVRSRVEQSVTQKTIRSTLGFKRLIKENEGVYTCESVYANPFLTDMKSIDINLRVQCKP</sequence>
<dbReference type="InterPro" id="IPR036179">
    <property type="entry name" value="Ig-like_dom_sf"/>
</dbReference>